<evidence type="ECO:0000256" key="2">
    <source>
        <dbReference type="ARBA" id="ARBA00007843"/>
    </source>
</evidence>
<feature type="domain" description="FAS1" evidence="10">
    <location>
        <begin position="19"/>
        <end position="168"/>
    </location>
</feature>
<dbReference type="FunFam" id="2.30.180.10:FF:000010">
    <property type="entry name" value="Fasciclin-like arabinogalactan protein 2"/>
    <property type="match status" value="1"/>
</dbReference>
<keyword evidence="6" id="KW-0472">Membrane</keyword>
<dbReference type="PANTHER" id="PTHR32382">
    <property type="entry name" value="FASCICLIN-LIKE ARABINOGALACTAN PROTEIN"/>
    <property type="match status" value="1"/>
</dbReference>
<proteinExistence type="inferred from homology"/>
<dbReference type="Pfam" id="PF02469">
    <property type="entry name" value="Fasciclin"/>
    <property type="match status" value="2"/>
</dbReference>
<dbReference type="InterPro" id="IPR033254">
    <property type="entry name" value="Plant_FLA"/>
</dbReference>
<evidence type="ECO:0000256" key="8">
    <source>
        <dbReference type="SAM" id="MobiDB-lite"/>
    </source>
</evidence>
<evidence type="ECO:0000256" key="9">
    <source>
        <dbReference type="SAM" id="SignalP"/>
    </source>
</evidence>
<dbReference type="GO" id="GO:0098552">
    <property type="term" value="C:side of membrane"/>
    <property type="evidence" value="ECO:0007669"/>
    <property type="project" value="UniProtKB-KW"/>
</dbReference>
<comment type="subcellular location">
    <subcellularLocation>
        <location evidence="1">Cell membrane</location>
        <topology evidence="1">Lipid-anchor</topology>
        <topology evidence="1">GPI-anchor</topology>
    </subcellularLocation>
</comment>
<dbReference type="AlphaFoldDB" id="A0AAW2TK81"/>
<evidence type="ECO:0000256" key="5">
    <source>
        <dbReference type="ARBA" id="ARBA00022729"/>
    </source>
</evidence>
<evidence type="ECO:0000259" key="10">
    <source>
        <dbReference type="PROSITE" id="PS50213"/>
    </source>
</evidence>
<evidence type="ECO:0000256" key="7">
    <source>
        <dbReference type="ARBA" id="ARBA00023288"/>
    </source>
</evidence>
<dbReference type="GO" id="GO:0005886">
    <property type="term" value="C:plasma membrane"/>
    <property type="evidence" value="ECO:0007669"/>
    <property type="project" value="UniProtKB-SubCell"/>
</dbReference>
<gene>
    <name evidence="11" type="ORF">Slati_3831000</name>
</gene>
<keyword evidence="3" id="KW-1003">Cell membrane</keyword>
<dbReference type="InterPro" id="IPR000782">
    <property type="entry name" value="FAS1_domain"/>
</dbReference>
<evidence type="ECO:0000313" key="11">
    <source>
        <dbReference type="EMBL" id="KAL0405171.1"/>
    </source>
</evidence>
<keyword evidence="5 9" id="KW-0732">Signal</keyword>
<reference evidence="11" key="2">
    <citation type="journal article" date="2024" name="Plant">
        <title>Genomic evolution and insights into agronomic trait innovations of Sesamum species.</title>
        <authorList>
            <person name="Miao H."/>
            <person name="Wang L."/>
            <person name="Qu L."/>
            <person name="Liu H."/>
            <person name="Sun Y."/>
            <person name="Le M."/>
            <person name="Wang Q."/>
            <person name="Wei S."/>
            <person name="Zheng Y."/>
            <person name="Lin W."/>
            <person name="Duan Y."/>
            <person name="Cao H."/>
            <person name="Xiong S."/>
            <person name="Wang X."/>
            <person name="Wei L."/>
            <person name="Li C."/>
            <person name="Ma Q."/>
            <person name="Ju M."/>
            <person name="Zhao R."/>
            <person name="Li G."/>
            <person name="Mu C."/>
            <person name="Tian Q."/>
            <person name="Mei H."/>
            <person name="Zhang T."/>
            <person name="Gao T."/>
            <person name="Zhang H."/>
        </authorList>
    </citation>
    <scope>NUCLEOTIDE SEQUENCE</scope>
    <source>
        <strain evidence="11">KEN1</strain>
    </source>
</reference>
<evidence type="ECO:0000256" key="6">
    <source>
        <dbReference type="ARBA" id="ARBA00023136"/>
    </source>
</evidence>
<comment type="caution">
    <text evidence="11">The sequence shown here is derived from an EMBL/GenBank/DDBJ whole genome shotgun (WGS) entry which is preliminary data.</text>
</comment>
<dbReference type="SUPFAM" id="SSF82153">
    <property type="entry name" value="FAS1 domain"/>
    <property type="match status" value="2"/>
</dbReference>
<dbReference type="PROSITE" id="PS50213">
    <property type="entry name" value="FAS1"/>
    <property type="match status" value="1"/>
</dbReference>
<keyword evidence="7" id="KW-0449">Lipoprotein</keyword>
<accession>A0AAW2TK81</accession>
<evidence type="ECO:0000256" key="3">
    <source>
        <dbReference type="ARBA" id="ARBA00022475"/>
    </source>
</evidence>
<dbReference type="SMART" id="SM00554">
    <property type="entry name" value="FAS1"/>
    <property type="match status" value="2"/>
</dbReference>
<comment type="similarity">
    <text evidence="2">Belongs to the fasciclin-like AGP family.</text>
</comment>
<reference evidence="11" key="1">
    <citation type="submission" date="2020-06" db="EMBL/GenBank/DDBJ databases">
        <authorList>
            <person name="Li T."/>
            <person name="Hu X."/>
            <person name="Zhang T."/>
            <person name="Song X."/>
            <person name="Zhang H."/>
            <person name="Dai N."/>
            <person name="Sheng W."/>
            <person name="Hou X."/>
            <person name="Wei L."/>
        </authorList>
    </citation>
    <scope>NUCLEOTIDE SEQUENCE</scope>
    <source>
        <strain evidence="11">KEN1</strain>
        <tissue evidence="11">Leaf</tissue>
    </source>
</reference>
<feature type="region of interest" description="Disordered" evidence="8">
    <location>
        <begin position="300"/>
        <end position="333"/>
    </location>
</feature>
<name>A0AAW2TK81_9LAMI</name>
<feature type="signal peptide" evidence="9">
    <location>
        <begin position="1"/>
        <end position="19"/>
    </location>
</feature>
<keyword evidence="4" id="KW-0336">GPI-anchor</keyword>
<organism evidence="11">
    <name type="scientific">Sesamum latifolium</name>
    <dbReference type="NCBI Taxonomy" id="2727402"/>
    <lineage>
        <taxon>Eukaryota</taxon>
        <taxon>Viridiplantae</taxon>
        <taxon>Streptophyta</taxon>
        <taxon>Embryophyta</taxon>
        <taxon>Tracheophyta</taxon>
        <taxon>Spermatophyta</taxon>
        <taxon>Magnoliopsida</taxon>
        <taxon>eudicotyledons</taxon>
        <taxon>Gunneridae</taxon>
        <taxon>Pentapetalae</taxon>
        <taxon>asterids</taxon>
        <taxon>lamiids</taxon>
        <taxon>Lamiales</taxon>
        <taxon>Pedaliaceae</taxon>
        <taxon>Sesamum</taxon>
    </lineage>
</organism>
<dbReference type="Gene3D" id="2.30.180.10">
    <property type="entry name" value="FAS1 domain"/>
    <property type="match status" value="2"/>
</dbReference>
<dbReference type="EMBL" id="JACGWN010000014">
    <property type="protein sequence ID" value="KAL0405171.1"/>
    <property type="molecule type" value="Genomic_DNA"/>
</dbReference>
<keyword evidence="4" id="KW-0325">Glycoprotein</keyword>
<protein>
    <submittedName>
        <fullName evidence="11">Fasciclin-like arabinogalactan protein 2</fullName>
    </submittedName>
</protein>
<sequence length="360" mass="38465">MKLPVLILSFLLLSTAAYAHNITRILAQHPDFSTFNHYLTTTHLADEINRRRTITVCAVDNAAMNDLLSNHFSLYTIKNILSLHIFADYFGSKKLHQITKGSTTTSSLFQATGEAAGTSGYVNITDMKGGKVGFSPVDSDSDQPMATYVKSIEELPYNISVIQISHILSSPEAEAPTAAPTDVNITSLMAKQGCKAFSDLITAQGADETFTQSVEGGLTIFCPSDDALKSFMPRYKNLTADGKTSLLLYHGVPNDGEDVKIETKVVTATIKGTLIDEDPLAVYKIDKVLLPSELFKVAPPAPGTKSAKSRAQDEADAPGPAGDEVPADENSSNDGVRLVGDGGLLSLSFSLVLGVLVCAF</sequence>
<feature type="chain" id="PRO_5043688476" evidence="9">
    <location>
        <begin position="20"/>
        <end position="360"/>
    </location>
</feature>
<dbReference type="InterPro" id="IPR036378">
    <property type="entry name" value="FAS1_dom_sf"/>
</dbReference>
<evidence type="ECO:0000256" key="1">
    <source>
        <dbReference type="ARBA" id="ARBA00004609"/>
    </source>
</evidence>
<evidence type="ECO:0000256" key="4">
    <source>
        <dbReference type="ARBA" id="ARBA00022622"/>
    </source>
</evidence>
<dbReference type="PANTHER" id="PTHR32382:SF82">
    <property type="entry name" value="FASCICLIN-LIKE ARABINOGALACTAN PROTEIN 2"/>
    <property type="match status" value="1"/>
</dbReference>